<dbReference type="VEuPathDB" id="TriTrypDB:TcG_05577"/>
<dbReference type="GO" id="GO:0010564">
    <property type="term" value="P:regulation of cell cycle process"/>
    <property type="evidence" value="ECO:0007669"/>
    <property type="project" value="TreeGrafter"/>
</dbReference>
<sequence length="416" mass="47337">MSGGSASASEAYIRPSPTPAPSVNFTSGDTPPTPTRSTPAAAAAANFTARAASKNGRGEERKAVAAAVAADVRGTVEYRAAWDVELWKAIQAARLRRQLEEQKKRALAALAKFVKLREQQATERCELREREIGRREQRLVEEEKQMEKRKWRLAEMEKDMQHMRQQLADARRRAEAEAQAEVKRAKEDTAHAVALQEQRIQAAEAQTKRAEERLQQAQRDYLALSEEFHRFRTRELAGPSEKATSVETRLRREFAVEQQALQDRLERRHMEREEQLTRRCRELEEENKRLTALATKRKEQMRRTAEEVEQLISAKKTLEQRLRRKSAIDATADITDTVKKKKDLAVGDVISKVSAADVAPVAKEIERLRSERRIILEGSAGALDQDSDVVRCLDARINELLERLQSRGYALQPVTD</sequence>
<dbReference type="PANTHER" id="PTHR21574">
    <property type="entry name" value="CENTROSOMAL PROTEIN OF 120 KDA"/>
    <property type="match status" value="1"/>
</dbReference>
<dbReference type="GO" id="GO:0005815">
    <property type="term" value="C:microtubule organizing center"/>
    <property type="evidence" value="ECO:0007669"/>
    <property type="project" value="TreeGrafter"/>
</dbReference>
<evidence type="ECO:0000313" key="4">
    <source>
        <dbReference type="EMBL" id="PWV16210.1"/>
    </source>
</evidence>
<dbReference type="VEuPathDB" id="TriTrypDB:C3747_24g381"/>
<dbReference type="EMBL" id="PRFC01000024">
    <property type="protein sequence ID" value="PWV16210.1"/>
    <property type="molecule type" value="Genomic_DNA"/>
</dbReference>
<dbReference type="EMBL" id="JABDHM010000007">
    <property type="protein sequence ID" value="KAF5225433.1"/>
    <property type="molecule type" value="Genomic_DNA"/>
</dbReference>
<dbReference type="VEuPathDB" id="TriTrypDB:Tc_MARK_7758"/>
<evidence type="ECO:0000313" key="6">
    <source>
        <dbReference type="Proteomes" id="UP000583944"/>
    </source>
</evidence>
<dbReference type="VEuPathDB" id="TriTrypDB:TCDM_08221"/>
<dbReference type="VEuPathDB" id="TriTrypDB:TcCL_ESM07070"/>
<comment type="caution">
    <text evidence="4">The sequence shown here is derived from an EMBL/GenBank/DDBJ whole genome shotgun (WGS) entry which is preliminary data.</text>
</comment>
<dbReference type="VEuPathDB" id="TriTrypDB:TcYC6_0047730"/>
<proteinExistence type="predicted"/>
<feature type="region of interest" description="Disordered" evidence="2">
    <location>
        <begin position="1"/>
        <end position="43"/>
    </location>
</feature>
<dbReference type="VEuPathDB" id="TriTrypDB:C4B63_61g137"/>
<dbReference type="OrthoDB" id="332250at2759"/>
<dbReference type="Proteomes" id="UP000583944">
    <property type="component" value="Unassembled WGS sequence"/>
</dbReference>
<protein>
    <submittedName>
        <fullName evidence="4">Uncharacterized protein</fullName>
    </submittedName>
</protein>
<accession>A0A2V2X5R5</accession>
<reference evidence="3" key="3">
    <citation type="submission" date="2020-04" db="EMBL/GenBank/DDBJ databases">
        <authorList>
            <person name="Diaz Viraque F."/>
        </authorList>
    </citation>
    <scope>NUCLEOTIDE SEQUENCE</scope>
    <source>
        <strain evidence="3">Berenice</strain>
    </source>
</reference>
<evidence type="ECO:0000313" key="5">
    <source>
        <dbReference type="Proteomes" id="UP000246078"/>
    </source>
</evidence>
<dbReference type="VEuPathDB" id="TriTrypDB:TCSYLVIO_009117"/>
<dbReference type="OMA" id="QWETEHQ"/>
<dbReference type="VEuPathDB" id="TriTrypDB:TcCLB.506513.90"/>
<dbReference type="VEuPathDB" id="TriTrypDB:TcCLB.508919.30"/>
<name>A0A2V2X5R5_TRYCR</name>
<organism evidence="4 5">
    <name type="scientific">Trypanosoma cruzi</name>
    <dbReference type="NCBI Taxonomy" id="5693"/>
    <lineage>
        <taxon>Eukaryota</taxon>
        <taxon>Discoba</taxon>
        <taxon>Euglenozoa</taxon>
        <taxon>Kinetoplastea</taxon>
        <taxon>Metakinetoplastina</taxon>
        <taxon>Trypanosomatida</taxon>
        <taxon>Trypanosomatidae</taxon>
        <taxon>Trypanosoma</taxon>
        <taxon>Schizotrypanum</taxon>
    </lineage>
</organism>
<dbReference type="InterPro" id="IPR039893">
    <property type="entry name" value="CEP120-like"/>
</dbReference>
<gene>
    <name evidence="4" type="ORF">C3747_24g381</name>
    <name evidence="3" type="ORF">ECC02_001611</name>
</gene>
<keyword evidence="1" id="KW-0175">Coiled coil</keyword>
<feature type="coiled-coil region" evidence="1">
    <location>
        <begin position="266"/>
        <end position="321"/>
    </location>
</feature>
<dbReference type="SMR" id="A0A2V2X5R5"/>
<dbReference type="VEuPathDB" id="TriTrypDB:BCY84_22071"/>
<reference evidence="4 5" key="1">
    <citation type="journal article" date="2018" name="Microb. Genom.">
        <title>Expanding an expanded genome: long-read sequencing of Trypanosoma cruzi.</title>
        <authorList>
            <person name="Berna L."/>
            <person name="Rodriguez M."/>
            <person name="Chiribao M.L."/>
            <person name="Parodi-Talice A."/>
            <person name="Pita S."/>
            <person name="Rijo G."/>
            <person name="Alvarez-Valin F."/>
            <person name="Robello C."/>
        </authorList>
    </citation>
    <scope>NUCLEOTIDE SEQUENCE [LARGE SCALE GENOMIC DNA]</scope>
    <source>
        <strain evidence="4 5">TCC</strain>
    </source>
</reference>
<dbReference type="VEuPathDB" id="TriTrypDB:ECC02_001611"/>
<evidence type="ECO:0000256" key="1">
    <source>
        <dbReference type="SAM" id="Coils"/>
    </source>
</evidence>
<evidence type="ECO:0000256" key="2">
    <source>
        <dbReference type="SAM" id="MobiDB-lite"/>
    </source>
</evidence>
<dbReference type="VEuPathDB" id="TriTrypDB:TcBrA4_0135640"/>
<dbReference type="Proteomes" id="UP000246078">
    <property type="component" value="Unassembled WGS sequence"/>
</dbReference>
<dbReference type="AlphaFoldDB" id="A0A2V2X5R5"/>
<dbReference type="PANTHER" id="PTHR21574:SF0">
    <property type="entry name" value="CENTROSOMAL PROTEIN OF 120 KDA"/>
    <property type="match status" value="1"/>
</dbReference>
<reference evidence="3 6" key="2">
    <citation type="journal article" date="2019" name="Genome Biol. Evol.">
        <title>Nanopore Sequencing Significantly Improves Genome Assembly of the Protozoan Parasite Trypanosoma cruzi.</title>
        <authorList>
            <person name="Diaz-Viraque F."/>
            <person name="Pita S."/>
            <person name="Greif G."/>
            <person name="de Souza R.C.M."/>
            <person name="Iraola G."/>
            <person name="Robello C."/>
        </authorList>
    </citation>
    <scope>NUCLEOTIDE SEQUENCE [LARGE SCALE GENOMIC DNA]</scope>
    <source>
        <strain evidence="3 6">Berenice</strain>
    </source>
</reference>
<evidence type="ECO:0000313" key="3">
    <source>
        <dbReference type="EMBL" id="KAF5225433.1"/>
    </source>
</evidence>
<feature type="coiled-coil region" evidence="1">
    <location>
        <begin position="92"/>
        <end position="227"/>
    </location>
</feature>